<gene>
    <name evidence="1" type="ORF">ENT87_06530</name>
    <name evidence="2" type="ORF">ENU30_02485</name>
</gene>
<accession>A0A7J3JPZ4</accession>
<dbReference type="AlphaFoldDB" id="A0A7J3JPZ4"/>
<organism evidence="2">
    <name type="scientific">Ignisphaera aggregans</name>
    <dbReference type="NCBI Taxonomy" id="334771"/>
    <lineage>
        <taxon>Archaea</taxon>
        <taxon>Thermoproteota</taxon>
        <taxon>Thermoprotei</taxon>
        <taxon>Desulfurococcales</taxon>
        <taxon>Desulfurococcaceae</taxon>
        <taxon>Ignisphaera</taxon>
    </lineage>
</organism>
<dbReference type="EMBL" id="DTBZ01000059">
    <property type="protein sequence ID" value="HGQ17837.1"/>
    <property type="molecule type" value="Genomic_DNA"/>
</dbReference>
<dbReference type="InterPro" id="IPR010843">
    <property type="entry name" value="Uncharacterised_AroM"/>
</dbReference>
<reference evidence="2" key="1">
    <citation type="journal article" date="2020" name="mSystems">
        <title>Genome- and Community-Level Interaction Insights into Carbon Utilization and Element Cycling Functions of Hydrothermarchaeota in Hydrothermal Sediment.</title>
        <authorList>
            <person name="Zhou Z."/>
            <person name="Liu Y."/>
            <person name="Xu W."/>
            <person name="Pan J."/>
            <person name="Luo Z.H."/>
            <person name="Li M."/>
        </authorList>
    </citation>
    <scope>NUCLEOTIDE SEQUENCE [LARGE SCALE GENOMIC DNA]</scope>
    <source>
        <strain evidence="1">SpSt-618</strain>
        <strain evidence="2">SpSt-657</strain>
    </source>
</reference>
<proteinExistence type="predicted"/>
<name>A0A7J3JPZ4_9CREN</name>
<comment type="caution">
    <text evidence="2">The sequence shown here is derived from an EMBL/GenBank/DDBJ whole genome shotgun (WGS) entry which is preliminary data.</text>
</comment>
<dbReference type="EMBL" id="DTAI01000193">
    <property type="protein sequence ID" value="HGN37185.1"/>
    <property type="molecule type" value="Genomic_DNA"/>
</dbReference>
<dbReference type="Pfam" id="PF07302">
    <property type="entry name" value="AroM"/>
    <property type="match status" value="1"/>
</dbReference>
<evidence type="ECO:0000313" key="2">
    <source>
        <dbReference type="EMBL" id="HGQ17837.1"/>
    </source>
</evidence>
<sequence length="219" mass="24332">MRRVGFVTIGQSPRVDVVSEMLPILGNIEIVECGALDDLSRDEIELLAPRESGYILVSRLRDGSEVKMDREKILPLVQRCIDRVEREADVVGLLCTGEFPELKSSKLLIEPSEILLKVVEALKVRRLGVVVPNPGQIELTKIKWSKVTEAVTVVSASPYTEGIEEIRRVSTHLRNCDLIVLDCIGYTTDARRAAVEATGKPVLLPRTLMAHIIRDLIEG</sequence>
<dbReference type="NCBIfam" id="NF007788">
    <property type="entry name" value="PRK10481.1"/>
    <property type="match status" value="1"/>
</dbReference>
<protein>
    <submittedName>
        <fullName evidence="2">AroM family protein</fullName>
    </submittedName>
</protein>
<evidence type="ECO:0000313" key="1">
    <source>
        <dbReference type="EMBL" id="HGN37185.1"/>
    </source>
</evidence>